<keyword evidence="2" id="KW-0378">Hydrolase</keyword>
<evidence type="ECO:0000256" key="1">
    <source>
        <dbReference type="ARBA" id="ARBA00008668"/>
    </source>
</evidence>
<reference evidence="4 5" key="1">
    <citation type="submission" date="2020-10" db="EMBL/GenBank/DDBJ databases">
        <title>Haloactinobacterium sp. RN3S43, a bacterium isolated from saline soil.</title>
        <authorList>
            <person name="Sun J.-Q."/>
        </authorList>
    </citation>
    <scope>NUCLEOTIDE SEQUENCE [LARGE SCALE GENOMIC DNA]</scope>
    <source>
        <strain evidence="4 5">RN3S43</strain>
    </source>
</reference>
<dbReference type="SUPFAM" id="SSF82171">
    <property type="entry name" value="DPP6 N-terminal domain-like"/>
    <property type="match status" value="1"/>
</dbReference>
<dbReference type="InterPro" id="IPR011659">
    <property type="entry name" value="WD40"/>
</dbReference>
<dbReference type="InterPro" id="IPR011042">
    <property type="entry name" value="6-blade_b-propeller_TolB-like"/>
</dbReference>
<gene>
    <name evidence="4" type="ORF">IM660_18110</name>
</gene>
<evidence type="ECO:0000313" key="4">
    <source>
        <dbReference type="EMBL" id="QOR70479.1"/>
    </source>
</evidence>
<feature type="domain" description="SGNH hydrolase-type esterase" evidence="3">
    <location>
        <begin position="38"/>
        <end position="182"/>
    </location>
</feature>
<dbReference type="RefSeq" id="WP_193497158.1">
    <property type="nucleotide sequence ID" value="NZ_CP063169.1"/>
</dbReference>
<comment type="similarity">
    <text evidence="1">Belongs to the 'GDSL' lipolytic enzyme family.</text>
</comment>
<dbReference type="Pfam" id="PF07676">
    <property type="entry name" value="PD40"/>
    <property type="match status" value="2"/>
</dbReference>
<dbReference type="CDD" id="cd01821">
    <property type="entry name" value="Rhamnogalacturan_acetylesterase_like"/>
    <property type="match status" value="1"/>
</dbReference>
<name>A0A7M1SSD5_9MICO</name>
<dbReference type="Proteomes" id="UP000593758">
    <property type="component" value="Chromosome"/>
</dbReference>
<dbReference type="InterPro" id="IPR036514">
    <property type="entry name" value="SGNH_hydro_sf"/>
</dbReference>
<proteinExistence type="inferred from homology"/>
<protein>
    <submittedName>
        <fullName evidence="4">PD40 domain-containing protein</fullName>
    </submittedName>
</protein>
<dbReference type="InterPro" id="IPR037459">
    <property type="entry name" value="RhgT-like"/>
</dbReference>
<dbReference type="Pfam" id="PF13472">
    <property type="entry name" value="Lipase_GDSL_2"/>
    <property type="match status" value="1"/>
</dbReference>
<dbReference type="Gene3D" id="2.120.10.30">
    <property type="entry name" value="TolB, C-terminal domain"/>
    <property type="match status" value="2"/>
</dbReference>
<sequence length="620" mass="68069">MEKTDHGLRPRRTGGPTVYLAGDSTVASRPIHEKPSFGWGSHLGAELNTLVTCRRVERGLPPLTVPVCNLAQGGASTESFRESGLWGELLRLVHIDDIVLIQFGHNDAKHEHLAADGQYRSNLGCFVDEVEAAGATPILCTPVARRVWDGATLTDTHGRYPQVVRELATERSLSLIDLHAMTHALYERLGPEGSVEYFTHRAPSTQFPDGLRDDSHSSFLGSRTIAEYVADAIVDGVMATADSTADATGPVTGGTRTVDSITGSTIRQLTHGRAHSVHGYYDLPPWSRTDGRIAFSRHRGSSDGEICVMRPDGSDLTVVARSAAMTANDGAMPQWSADGARLYFRDVDERGPLVATVDMATGGVDSLPGDLRMMRPGHDELVYFTDRARHDDETVRRTKATSGVVIRSFTDVEERTLATVQDALDIHPRRAEIADWHLYIKHTKWSPDGQQLMFVFTNEKFYDTKFAELPRVKDLYSVNADGSDLRRLGEFGNHPSWHPDGRRLLANAEFGDRPGYSLVLIDARTGERELATDAIGGHGHPSFSPDGRWIVVDHVIASEGMATLNLVDTADHSVRELVEVAVTDHSHRGTHLHPVWSHDSRSILFASDATGYSQLCVVDI</sequence>
<dbReference type="SUPFAM" id="SSF52266">
    <property type="entry name" value="SGNH hydrolase"/>
    <property type="match status" value="1"/>
</dbReference>
<dbReference type="SUPFAM" id="SSF69304">
    <property type="entry name" value="Tricorn protease N-terminal domain"/>
    <property type="match status" value="1"/>
</dbReference>
<dbReference type="Gene3D" id="3.40.50.1110">
    <property type="entry name" value="SGNH hydrolase"/>
    <property type="match status" value="1"/>
</dbReference>
<dbReference type="GO" id="GO:0016787">
    <property type="term" value="F:hydrolase activity"/>
    <property type="evidence" value="ECO:0007669"/>
    <property type="project" value="UniProtKB-KW"/>
</dbReference>
<dbReference type="PANTHER" id="PTHR43695:SF1">
    <property type="entry name" value="RHAMNOGALACTURONAN ACETYLESTERASE"/>
    <property type="match status" value="1"/>
</dbReference>
<dbReference type="AlphaFoldDB" id="A0A7M1SSD5"/>
<dbReference type="KEGG" id="halt:IM660_18110"/>
<accession>A0A7M1SSD5</accession>
<dbReference type="PANTHER" id="PTHR43695">
    <property type="entry name" value="PUTATIVE (AFU_ORTHOLOGUE AFUA_2G17250)-RELATED"/>
    <property type="match status" value="1"/>
</dbReference>
<evidence type="ECO:0000256" key="2">
    <source>
        <dbReference type="ARBA" id="ARBA00022801"/>
    </source>
</evidence>
<keyword evidence="5" id="KW-1185">Reference proteome</keyword>
<evidence type="ECO:0000313" key="5">
    <source>
        <dbReference type="Proteomes" id="UP000593758"/>
    </source>
</evidence>
<dbReference type="InterPro" id="IPR013830">
    <property type="entry name" value="SGNH_hydro"/>
</dbReference>
<organism evidence="4 5">
    <name type="scientific">Ruania alkalisoli</name>
    <dbReference type="NCBI Taxonomy" id="2779775"/>
    <lineage>
        <taxon>Bacteria</taxon>
        <taxon>Bacillati</taxon>
        <taxon>Actinomycetota</taxon>
        <taxon>Actinomycetes</taxon>
        <taxon>Micrococcales</taxon>
        <taxon>Ruaniaceae</taxon>
        <taxon>Ruania</taxon>
    </lineage>
</organism>
<evidence type="ECO:0000259" key="3">
    <source>
        <dbReference type="Pfam" id="PF13472"/>
    </source>
</evidence>
<dbReference type="EMBL" id="CP063169">
    <property type="protein sequence ID" value="QOR70479.1"/>
    <property type="molecule type" value="Genomic_DNA"/>
</dbReference>